<name>A0A8X6PDN2_NEPPI</name>
<reference evidence="1" key="1">
    <citation type="submission" date="2020-08" db="EMBL/GenBank/DDBJ databases">
        <title>Multicomponent nature underlies the extraordinary mechanical properties of spider dragline silk.</title>
        <authorList>
            <person name="Kono N."/>
            <person name="Nakamura H."/>
            <person name="Mori M."/>
            <person name="Yoshida Y."/>
            <person name="Ohtoshi R."/>
            <person name="Malay A.D."/>
            <person name="Moran D.A.P."/>
            <person name="Tomita M."/>
            <person name="Numata K."/>
            <person name="Arakawa K."/>
        </authorList>
    </citation>
    <scope>NUCLEOTIDE SEQUENCE</scope>
</reference>
<dbReference type="Proteomes" id="UP000887013">
    <property type="component" value="Unassembled WGS sequence"/>
</dbReference>
<keyword evidence="2" id="KW-1185">Reference proteome</keyword>
<evidence type="ECO:0000313" key="1">
    <source>
        <dbReference type="EMBL" id="GFT61851.1"/>
    </source>
</evidence>
<sequence>MELINSSKSYDIRVRLKVLWNVRADSKEEETFFSKHLAIRTTVDGELQNAWQGLLPVKINEHWPSEEKNSLYSTSLSGHKKIFLSI</sequence>
<organism evidence="1 2">
    <name type="scientific">Nephila pilipes</name>
    <name type="common">Giant wood spider</name>
    <name type="synonym">Nephila maculata</name>
    <dbReference type="NCBI Taxonomy" id="299642"/>
    <lineage>
        <taxon>Eukaryota</taxon>
        <taxon>Metazoa</taxon>
        <taxon>Ecdysozoa</taxon>
        <taxon>Arthropoda</taxon>
        <taxon>Chelicerata</taxon>
        <taxon>Arachnida</taxon>
        <taxon>Araneae</taxon>
        <taxon>Araneomorphae</taxon>
        <taxon>Entelegynae</taxon>
        <taxon>Araneoidea</taxon>
        <taxon>Nephilidae</taxon>
        <taxon>Nephila</taxon>
    </lineage>
</organism>
<dbReference type="AlphaFoldDB" id="A0A8X6PDN2"/>
<comment type="caution">
    <text evidence="1">The sequence shown here is derived from an EMBL/GenBank/DDBJ whole genome shotgun (WGS) entry which is preliminary data.</text>
</comment>
<proteinExistence type="predicted"/>
<evidence type="ECO:0000313" key="2">
    <source>
        <dbReference type="Proteomes" id="UP000887013"/>
    </source>
</evidence>
<accession>A0A8X6PDN2</accession>
<dbReference type="EMBL" id="BMAW01019136">
    <property type="protein sequence ID" value="GFT61851.1"/>
    <property type="molecule type" value="Genomic_DNA"/>
</dbReference>
<protein>
    <submittedName>
        <fullName evidence="1">Uncharacterized protein</fullName>
    </submittedName>
</protein>
<gene>
    <name evidence="1" type="ORF">NPIL_510741</name>
</gene>